<dbReference type="AlphaFoldDB" id="A0AAF0CGI2"/>
<keyword evidence="1" id="KW-0732">Signal</keyword>
<protein>
    <submittedName>
        <fullName evidence="3">PQQ-dependent sugar dehydrogenase</fullName>
    </submittedName>
</protein>
<evidence type="ECO:0000256" key="1">
    <source>
        <dbReference type="SAM" id="SignalP"/>
    </source>
</evidence>
<evidence type="ECO:0000259" key="2">
    <source>
        <dbReference type="Pfam" id="PF07995"/>
    </source>
</evidence>
<evidence type="ECO:0000313" key="4">
    <source>
        <dbReference type="Proteomes" id="UP001214043"/>
    </source>
</evidence>
<evidence type="ECO:0000313" key="3">
    <source>
        <dbReference type="EMBL" id="WDI30702.1"/>
    </source>
</evidence>
<organism evidence="3 4">
    <name type="scientific">Hyphococcus flavus</name>
    <dbReference type="NCBI Taxonomy" id="1866326"/>
    <lineage>
        <taxon>Bacteria</taxon>
        <taxon>Pseudomonadati</taxon>
        <taxon>Pseudomonadota</taxon>
        <taxon>Alphaproteobacteria</taxon>
        <taxon>Parvularculales</taxon>
        <taxon>Parvularculaceae</taxon>
        <taxon>Hyphococcus</taxon>
    </lineage>
</organism>
<dbReference type="EMBL" id="CP118166">
    <property type="protein sequence ID" value="WDI30702.1"/>
    <property type="molecule type" value="Genomic_DNA"/>
</dbReference>
<sequence length="382" mass="41424">MHNQVKFVAIAIGVLFAVSCAQQETNTNVETPSEIQPGFEMETLATGLALPWSMAFTPDGEILIIEKAGGVRVYRDGALDPNPVSGAPEGVYVRADSGRHDIALDPDFIENRRVFLAYAEGDEDANRLVVWRGVYENGAFTNGEVIFRATPDKEGAGHPGGRLLFLPDKTLLLSVGDGYDYLHDAQDLSSHLGKVLRIDRNADAPTDNPFVGREDALPEIWTYGHRNIQGLALDRETGAVWAHEHGPRGGDEINLLSGGANYGWPATTNGIDYNGEIISGRAHAEGIESPLIVWAPSIAPSGLAVYRGETFPEWEGRFLIGALAARAVVHAQRDNDGRSIAEVDRILTDMGARIRDVRVGPDGGVYILTDEPEGRLLRLSQP</sequence>
<dbReference type="KEGG" id="hfl:PUV54_12125"/>
<dbReference type="PROSITE" id="PS51257">
    <property type="entry name" value="PROKAR_LIPOPROTEIN"/>
    <property type="match status" value="1"/>
</dbReference>
<dbReference type="InterPro" id="IPR011042">
    <property type="entry name" value="6-blade_b-propeller_TolB-like"/>
</dbReference>
<dbReference type="RefSeq" id="WP_274492516.1">
    <property type="nucleotide sequence ID" value="NZ_CP118166.1"/>
</dbReference>
<dbReference type="InterPro" id="IPR012938">
    <property type="entry name" value="Glc/Sorbosone_DH"/>
</dbReference>
<dbReference type="InterPro" id="IPR011041">
    <property type="entry name" value="Quinoprot_gluc/sorb_DH_b-prop"/>
</dbReference>
<accession>A0AAF0CGI2</accession>
<proteinExistence type="predicted"/>
<dbReference type="PANTHER" id="PTHR19328:SF75">
    <property type="entry name" value="ALDOSE SUGAR DEHYDROGENASE YLII"/>
    <property type="match status" value="1"/>
</dbReference>
<feature type="signal peptide" evidence="1">
    <location>
        <begin position="1"/>
        <end position="23"/>
    </location>
</feature>
<feature type="domain" description="Glucose/Sorbosone dehydrogenase" evidence="2">
    <location>
        <begin position="49"/>
        <end position="378"/>
    </location>
</feature>
<dbReference type="Pfam" id="PF07995">
    <property type="entry name" value="GSDH"/>
    <property type="match status" value="1"/>
</dbReference>
<name>A0AAF0CGI2_9PROT</name>
<feature type="chain" id="PRO_5042195565" evidence="1">
    <location>
        <begin position="24"/>
        <end position="382"/>
    </location>
</feature>
<dbReference type="Gene3D" id="2.120.10.30">
    <property type="entry name" value="TolB, C-terminal domain"/>
    <property type="match status" value="1"/>
</dbReference>
<dbReference type="SUPFAM" id="SSF50952">
    <property type="entry name" value="Soluble quinoprotein glucose dehydrogenase"/>
    <property type="match status" value="1"/>
</dbReference>
<dbReference type="PANTHER" id="PTHR19328">
    <property type="entry name" value="HEDGEHOG-INTERACTING PROTEIN"/>
    <property type="match status" value="1"/>
</dbReference>
<gene>
    <name evidence="3" type="ORF">PUV54_12125</name>
</gene>
<dbReference type="Proteomes" id="UP001214043">
    <property type="component" value="Chromosome"/>
</dbReference>
<reference evidence="3" key="1">
    <citation type="submission" date="2023-02" db="EMBL/GenBank/DDBJ databases">
        <title>Genome sequence of Hyphococcus flavus.</title>
        <authorList>
            <person name="Rong J.-C."/>
            <person name="Zhao Q."/>
            <person name="Yi M."/>
            <person name="Wu J.-Y."/>
        </authorList>
    </citation>
    <scope>NUCLEOTIDE SEQUENCE</scope>
    <source>
        <strain evidence="3">MCCC 1K03223</strain>
    </source>
</reference>
<keyword evidence="4" id="KW-1185">Reference proteome</keyword>